<reference evidence="1" key="1">
    <citation type="submission" date="2019-08" db="EMBL/GenBank/DDBJ databases">
        <authorList>
            <person name="Liu F."/>
        </authorList>
    </citation>
    <scope>NUCLEOTIDE SEQUENCE [LARGE SCALE GENOMIC DNA]</scope>
    <source>
        <strain evidence="1">PA1801</strain>
        <tissue evidence="1">Leaf</tissue>
    </source>
</reference>
<evidence type="ECO:0000313" key="2">
    <source>
        <dbReference type="Proteomes" id="UP000325315"/>
    </source>
</evidence>
<proteinExistence type="predicted"/>
<dbReference type="EMBL" id="SMMG02000002">
    <property type="protein sequence ID" value="KAA3483806.1"/>
    <property type="molecule type" value="Genomic_DNA"/>
</dbReference>
<dbReference type="AlphaFoldDB" id="A0A5B6WR98"/>
<gene>
    <name evidence="1" type="ORF">EPI10_005945</name>
</gene>
<sequence length="87" mass="9949">MILPVKGCDLLLSFGPIVWNFSSLVMQFDYRGNPCTLQVNLVMFSSFLKGYLLKGCRTIEFPFKISLRWSESGHISTSLSRRLKLKS</sequence>
<protein>
    <submittedName>
        <fullName evidence="1">Uncharacterized protein</fullName>
    </submittedName>
</protein>
<comment type="caution">
    <text evidence="1">The sequence shown here is derived from an EMBL/GenBank/DDBJ whole genome shotgun (WGS) entry which is preliminary data.</text>
</comment>
<evidence type="ECO:0000313" key="1">
    <source>
        <dbReference type="EMBL" id="KAA3483806.1"/>
    </source>
</evidence>
<dbReference type="Proteomes" id="UP000325315">
    <property type="component" value="Unassembled WGS sequence"/>
</dbReference>
<organism evidence="1 2">
    <name type="scientific">Gossypium australe</name>
    <dbReference type="NCBI Taxonomy" id="47621"/>
    <lineage>
        <taxon>Eukaryota</taxon>
        <taxon>Viridiplantae</taxon>
        <taxon>Streptophyta</taxon>
        <taxon>Embryophyta</taxon>
        <taxon>Tracheophyta</taxon>
        <taxon>Spermatophyta</taxon>
        <taxon>Magnoliopsida</taxon>
        <taxon>eudicotyledons</taxon>
        <taxon>Gunneridae</taxon>
        <taxon>Pentapetalae</taxon>
        <taxon>rosids</taxon>
        <taxon>malvids</taxon>
        <taxon>Malvales</taxon>
        <taxon>Malvaceae</taxon>
        <taxon>Malvoideae</taxon>
        <taxon>Gossypium</taxon>
    </lineage>
</organism>
<keyword evidence="2" id="KW-1185">Reference proteome</keyword>
<accession>A0A5B6WR98</accession>
<name>A0A5B6WR98_9ROSI</name>